<keyword evidence="2" id="KW-1185">Reference proteome</keyword>
<reference evidence="1 2" key="1">
    <citation type="journal article" date="2013" name="Curr. Biol.">
        <title>The Genome of the Foraminiferan Reticulomyxa filosa.</title>
        <authorList>
            <person name="Glockner G."/>
            <person name="Hulsmann N."/>
            <person name="Schleicher M."/>
            <person name="Noegel A.A."/>
            <person name="Eichinger L."/>
            <person name="Gallinger C."/>
            <person name="Pawlowski J."/>
            <person name="Sierra R."/>
            <person name="Euteneuer U."/>
            <person name="Pillet L."/>
            <person name="Moustafa A."/>
            <person name="Platzer M."/>
            <person name="Groth M."/>
            <person name="Szafranski K."/>
            <person name="Schliwa M."/>
        </authorList>
    </citation>
    <scope>NUCLEOTIDE SEQUENCE [LARGE SCALE GENOMIC DNA]</scope>
</reference>
<accession>X6LNS1</accession>
<organism evidence="1 2">
    <name type="scientific">Reticulomyxa filosa</name>
    <dbReference type="NCBI Taxonomy" id="46433"/>
    <lineage>
        <taxon>Eukaryota</taxon>
        <taxon>Sar</taxon>
        <taxon>Rhizaria</taxon>
        <taxon>Retaria</taxon>
        <taxon>Foraminifera</taxon>
        <taxon>Monothalamids</taxon>
        <taxon>Reticulomyxidae</taxon>
        <taxon>Reticulomyxa</taxon>
    </lineage>
</organism>
<name>X6LNS1_RETFI</name>
<gene>
    <name evidence="1" type="ORF">RFI_34394</name>
</gene>
<dbReference type="InterPro" id="IPR015915">
    <property type="entry name" value="Kelch-typ_b-propeller"/>
</dbReference>
<dbReference type="SUPFAM" id="SSF117281">
    <property type="entry name" value="Kelch motif"/>
    <property type="match status" value="1"/>
</dbReference>
<evidence type="ECO:0000313" key="2">
    <source>
        <dbReference type="Proteomes" id="UP000023152"/>
    </source>
</evidence>
<comment type="caution">
    <text evidence="1">The sequence shown here is derived from an EMBL/GenBank/DDBJ whole genome shotgun (WGS) entry which is preliminary data.</text>
</comment>
<evidence type="ECO:0008006" key="3">
    <source>
        <dbReference type="Google" id="ProtNLM"/>
    </source>
</evidence>
<feature type="non-terminal residue" evidence="1">
    <location>
        <position position="143"/>
    </location>
</feature>
<dbReference type="Proteomes" id="UP000023152">
    <property type="component" value="Unassembled WGS sequence"/>
</dbReference>
<protein>
    <recommendedName>
        <fullName evidence="3">Kelch motif family protein</fullName>
    </recommendedName>
</protein>
<evidence type="ECO:0000313" key="1">
    <source>
        <dbReference type="EMBL" id="ETO03016.1"/>
    </source>
</evidence>
<feature type="non-terminal residue" evidence="1">
    <location>
        <position position="1"/>
    </location>
</feature>
<proteinExistence type="predicted"/>
<dbReference type="AlphaFoldDB" id="X6LNS1"/>
<dbReference type="EMBL" id="ASPP01034367">
    <property type="protein sequence ID" value="ETO03016.1"/>
    <property type="molecule type" value="Genomic_DNA"/>
</dbReference>
<sequence>DWQLHIMKRTIACNFMQFECHSYRFLCGNDFILFFGGEDDYHFTSKDINQYSVIEDKWMKYGQTLPILLINCVIVLSEGGRFIHILGVLEDNSTTQIHMRTNVNKWAKEKQQWIVEDKEIVDLEKNNIEFQEMKQELDVKKLK</sequence>